<proteinExistence type="predicted"/>
<feature type="region of interest" description="Disordered" evidence="1">
    <location>
        <begin position="210"/>
        <end position="302"/>
    </location>
</feature>
<dbReference type="AlphaFoldDB" id="A0A6C0D1F6"/>
<reference evidence="2" key="1">
    <citation type="journal article" date="2020" name="Nature">
        <title>Giant virus diversity and host interactions through global metagenomics.</title>
        <authorList>
            <person name="Schulz F."/>
            <person name="Roux S."/>
            <person name="Paez-Espino D."/>
            <person name="Jungbluth S."/>
            <person name="Walsh D.A."/>
            <person name="Denef V.J."/>
            <person name="McMahon K.D."/>
            <person name="Konstantinidis K.T."/>
            <person name="Eloe-Fadrosh E.A."/>
            <person name="Kyrpides N.C."/>
            <person name="Woyke T."/>
        </authorList>
    </citation>
    <scope>NUCLEOTIDE SEQUENCE</scope>
    <source>
        <strain evidence="2">GVMAG-M-3300023174-107</strain>
    </source>
</reference>
<dbReference type="InterPro" id="IPR043913">
    <property type="entry name" value="DUF5764"/>
</dbReference>
<sequence>MDDYTSNILNDSKNEWSILLINYITPHIIDGFKAIFNESIQLCETNDEIEKYLMTFQNLLSRIPKWNQTIVLAEQERIVKSCNCSYLEDLITCVHIIQLKILSCVRVGSETKKITIDVPDMSSFIHQIYINIARKLYSNIYLFEIDIPPLEQQRRNREFELLVQTCIMNTIRDKIPVETLLRQFIDETQEVEVTRVEKTLNTTAKSLDAKPLDAKPLESNLGQDQGIPQVLPQALPQGPAVQPGPILPQISPLPQGPGLSNEKEIEPFDEDDDEDDEDEDNFENINTATNTPISLEPRKSTITFNPQPSILEFDNPEGIKIESNEVVDLEFEEL</sequence>
<evidence type="ECO:0000313" key="2">
    <source>
        <dbReference type="EMBL" id="QHT10598.1"/>
    </source>
</evidence>
<accession>A0A6C0D1F6</accession>
<feature type="compositionally biased region" description="Acidic residues" evidence="1">
    <location>
        <begin position="267"/>
        <end position="282"/>
    </location>
</feature>
<organism evidence="2">
    <name type="scientific">viral metagenome</name>
    <dbReference type="NCBI Taxonomy" id="1070528"/>
    <lineage>
        <taxon>unclassified sequences</taxon>
        <taxon>metagenomes</taxon>
        <taxon>organismal metagenomes</taxon>
    </lineage>
</organism>
<name>A0A6C0D1F6_9ZZZZ</name>
<evidence type="ECO:0000256" key="1">
    <source>
        <dbReference type="SAM" id="MobiDB-lite"/>
    </source>
</evidence>
<protein>
    <submittedName>
        <fullName evidence="2">Uncharacterized protein</fullName>
    </submittedName>
</protein>
<dbReference type="EMBL" id="MN739522">
    <property type="protein sequence ID" value="QHT10598.1"/>
    <property type="molecule type" value="Genomic_DNA"/>
</dbReference>
<feature type="compositionally biased region" description="Polar residues" evidence="1">
    <location>
        <begin position="283"/>
        <end position="293"/>
    </location>
</feature>
<dbReference type="Pfam" id="PF19068">
    <property type="entry name" value="DUF5764"/>
    <property type="match status" value="1"/>
</dbReference>